<keyword evidence="2" id="KW-1185">Reference proteome</keyword>
<evidence type="ECO:0000313" key="1">
    <source>
        <dbReference type="EMBL" id="KAJ8964308.1"/>
    </source>
</evidence>
<proteinExistence type="predicted"/>
<dbReference type="Proteomes" id="UP001162164">
    <property type="component" value="Unassembled WGS sequence"/>
</dbReference>
<reference evidence="1" key="1">
    <citation type="journal article" date="2023" name="Insect Mol. Biol.">
        <title>Genome sequencing provides insights into the evolution of gene families encoding plant cell wall-degrading enzymes in longhorned beetles.</title>
        <authorList>
            <person name="Shin N.R."/>
            <person name="Okamura Y."/>
            <person name="Kirsch R."/>
            <person name="Pauchet Y."/>
        </authorList>
    </citation>
    <scope>NUCLEOTIDE SEQUENCE</scope>
    <source>
        <strain evidence="1">MMC_N1</strain>
    </source>
</reference>
<gene>
    <name evidence="1" type="ORF">NQ317_016123</name>
</gene>
<name>A0ABQ9ITC7_9CUCU</name>
<protein>
    <submittedName>
        <fullName evidence="1">Uncharacterized protein</fullName>
    </submittedName>
</protein>
<comment type="caution">
    <text evidence="1">The sequence shown here is derived from an EMBL/GenBank/DDBJ whole genome shotgun (WGS) entry which is preliminary data.</text>
</comment>
<sequence>MNTVNRSFIKFFGFRKCMFLQRSATTMVLRKFLPASYCFTNMIKDTCDSNPNLDKFGEDYITAMKRPCSNNETS</sequence>
<evidence type="ECO:0000313" key="2">
    <source>
        <dbReference type="Proteomes" id="UP001162164"/>
    </source>
</evidence>
<organism evidence="1 2">
    <name type="scientific">Molorchus minor</name>
    <dbReference type="NCBI Taxonomy" id="1323400"/>
    <lineage>
        <taxon>Eukaryota</taxon>
        <taxon>Metazoa</taxon>
        <taxon>Ecdysozoa</taxon>
        <taxon>Arthropoda</taxon>
        <taxon>Hexapoda</taxon>
        <taxon>Insecta</taxon>
        <taxon>Pterygota</taxon>
        <taxon>Neoptera</taxon>
        <taxon>Endopterygota</taxon>
        <taxon>Coleoptera</taxon>
        <taxon>Polyphaga</taxon>
        <taxon>Cucujiformia</taxon>
        <taxon>Chrysomeloidea</taxon>
        <taxon>Cerambycidae</taxon>
        <taxon>Lamiinae</taxon>
        <taxon>Monochamini</taxon>
        <taxon>Molorchus</taxon>
    </lineage>
</organism>
<accession>A0ABQ9ITC7</accession>
<dbReference type="EMBL" id="JAPWTJ010002825">
    <property type="protein sequence ID" value="KAJ8964308.1"/>
    <property type="molecule type" value="Genomic_DNA"/>
</dbReference>